<dbReference type="AlphaFoldDB" id="B8HMV4"/>
<proteinExistence type="predicted"/>
<dbReference type="EMBL" id="CP001344">
    <property type="protein sequence ID" value="ACL45423.1"/>
    <property type="molecule type" value="Genomic_DNA"/>
</dbReference>
<sequence>MNTQTKTTKEVLIAKVADKMKAEAAAACGICHACRFEQ</sequence>
<gene>
    <name evidence="1" type="ordered locus">Cyan7425_3092</name>
</gene>
<dbReference type="HOGENOM" id="CLU_3327067_0_0_3"/>
<evidence type="ECO:0000313" key="1">
    <source>
        <dbReference type="EMBL" id="ACL45423.1"/>
    </source>
</evidence>
<protein>
    <submittedName>
        <fullName evidence="1">Uncharacterized protein</fullName>
    </submittedName>
</protein>
<organism evidence="1">
    <name type="scientific">Cyanothece sp. (strain PCC 7425 / ATCC 29141)</name>
    <dbReference type="NCBI Taxonomy" id="395961"/>
    <lineage>
        <taxon>Bacteria</taxon>
        <taxon>Bacillati</taxon>
        <taxon>Cyanobacteriota</taxon>
        <taxon>Cyanophyceae</taxon>
        <taxon>Gomontiellales</taxon>
        <taxon>Cyanothecaceae</taxon>
        <taxon>Cyanothece</taxon>
    </lineage>
</organism>
<reference evidence="1" key="1">
    <citation type="submission" date="2009-01" db="EMBL/GenBank/DDBJ databases">
        <title>Complete sequence of chromosome Cyanothece sp. PCC 7425.</title>
        <authorList>
            <consortium name="US DOE Joint Genome Institute"/>
            <person name="Lucas S."/>
            <person name="Copeland A."/>
            <person name="Lapidus A."/>
            <person name="Glavina del Rio T."/>
            <person name="Dalin E."/>
            <person name="Tice H."/>
            <person name="Bruce D."/>
            <person name="Goodwin L."/>
            <person name="Pitluck S."/>
            <person name="Sims D."/>
            <person name="Meineke L."/>
            <person name="Brettin T."/>
            <person name="Detter J.C."/>
            <person name="Han C."/>
            <person name="Larimer F."/>
            <person name="Land M."/>
            <person name="Hauser L."/>
            <person name="Kyrpides N."/>
            <person name="Ovchinnikova G."/>
            <person name="Liberton M."/>
            <person name="Stoeckel J."/>
            <person name="Banerjee A."/>
            <person name="Singh A."/>
            <person name="Page L."/>
            <person name="Sato H."/>
            <person name="Zhao L."/>
            <person name="Sherman L."/>
            <person name="Pakrasi H."/>
            <person name="Richardson P."/>
        </authorList>
    </citation>
    <scope>NUCLEOTIDE SEQUENCE</scope>
    <source>
        <strain evidence="1">PCC 7425</strain>
    </source>
</reference>
<name>B8HMV4_CYAP4</name>
<accession>B8HMV4</accession>
<dbReference type="KEGG" id="cyn:Cyan7425_3092"/>